<dbReference type="EMBL" id="SPQZ01000004">
    <property type="protein sequence ID" value="TFV96870.1"/>
    <property type="molecule type" value="Genomic_DNA"/>
</dbReference>
<accession>A0A4Y9QXM4</accession>
<evidence type="ECO:0000313" key="1">
    <source>
        <dbReference type="EMBL" id="TFV96870.1"/>
    </source>
</evidence>
<dbReference type="Proteomes" id="UP000298127">
    <property type="component" value="Unassembled WGS sequence"/>
</dbReference>
<dbReference type="Pfam" id="PF20120">
    <property type="entry name" value="DUF6510"/>
    <property type="match status" value="1"/>
</dbReference>
<evidence type="ECO:0000313" key="2">
    <source>
        <dbReference type="Proteomes" id="UP000298127"/>
    </source>
</evidence>
<dbReference type="AlphaFoldDB" id="A0A4Y9QXM4"/>
<comment type="caution">
    <text evidence="1">The sequence shown here is derived from an EMBL/GenBank/DDBJ whole genome shotgun (WGS) entry which is preliminary data.</text>
</comment>
<organism evidence="1 2">
    <name type="scientific">Orlajensenia leifsoniae</name>
    <dbReference type="NCBI Taxonomy" id="2561933"/>
    <lineage>
        <taxon>Bacteria</taxon>
        <taxon>Bacillati</taxon>
        <taxon>Actinomycetota</taxon>
        <taxon>Actinomycetes</taxon>
        <taxon>Micrococcales</taxon>
        <taxon>Microbacteriaceae</taxon>
        <taxon>Orlajensenia</taxon>
    </lineage>
</organism>
<keyword evidence="2" id="KW-1185">Reference proteome</keyword>
<gene>
    <name evidence="1" type="ORF">E4M00_12435</name>
</gene>
<reference evidence="1 2" key="1">
    <citation type="journal article" date="2018" name="J. Microbiol.">
        <title>Leifsonia flava sp. nov., a novel actinobacterium isolated from the rhizosphere of Aquilegia viridiflora.</title>
        <authorList>
            <person name="Cai Y."/>
            <person name="Tao W.Z."/>
            <person name="Ma Y.J."/>
            <person name="Cheng J."/>
            <person name="Zhang M.Y."/>
            <person name="Zhang Y.X."/>
        </authorList>
    </citation>
    <scope>NUCLEOTIDE SEQUENCE [LARGE SCALE GENOMIC DNA]</scope>
    <source>
        <strain evidence="1 2">SYP-B2174</strain>
    </source>
</reference>
<sequence length="84" mass="8930">MTHLDGNSLAGVLSELFRFDPTTASARCAGCGAIDVLARAMVWEGTPGTVVRCASCDNVLATIVESDDKLWLNFSGITAVEVRR</sequence>
<name>A0A4Y9QXM4_9MICO</name>
<dbReference type="RefSeq" id="WP_135120828.1">
    <property type="nucleotide sequence ID" value="NZ_SPQZ01000004.1"/>
</dbReference>
<protein>
    <submittedName>
        <fullName evidence="1">Uncharacterized protein</fullName>
    </submittedName>
</protein>
<proteinExistence type="predicted"/>
<dbReference type="InterPro" id="IPR045423">
    <property type="entry name" value="DUF6510"/>
</dbReference>